<keyword evidence="1" id="KW-0547">Nucleotide-binding</keyword>
<organism evidence="5 6">
    <name type="scientific">Capsicum baccatum</name>
    <name type="common">Peruvian pepper</name>
    <dbReference type="NCBI Taxonomy" id="33114"/>
    <lineage>
        <taxon>Eukaryota</taxon>
        <taxon>Viridiplantae</taxon>
        <taxon>Streptophyta</taxon>
        <taxon>Embryophyta</taxon>
        <taxon>Tracheophyta</taxon>
        <taxon>Spermatophyta</taxon>
        <taxon>Magnoliopsida</taxon>
        <taxon>eudicotyledons</taxon>
        <taxon>Gunneridae</taxon>
        <taxon>Pentapetalae</taxon>
        <taxon>asterids</taxon>
        <taxon>lamiids</taxon>
        <taxon>Solanales</taxon>
        <taxon>Solanaceae</taxon>
        <taxon>Solanoideae</taxon>
        <taxon>Capsiceae</taxon>
        <taxon>Capsicum</taxon>
    </lineage>
</organism>
<evidence type="ECO:0000256" key="3">
    <source>
        <dbReference type="ARBA" id="ARBA00022806"/>
    </source>
</evidence>
<dbReference type="PANTHER" id="PTHR47959">
    <property type="entry name" value="ATP-DEPENDENT RNA HELICASE RHLE-RELATED"/>
    <property type="match status" value="1"/>
</dbReference>
<dbReference type="PANTHER" id="PTHR47959:SF24">
    <property type="entry name" value="ATP-DEPENDENT RNA HELICASE"/>
    <property type="match status" value="1"/>
</dbReference>
<dbReference type="InterPro" id="IPR050079">
    <property type="entry name" value="DEAD_box_RNA_helicase"/>
</dbReference>
<sequence length="158" mass="18388">MLRWVCGHTRRDRIKNNKIQDKVRKLQRVCLRNPVKIEAASKYSIVGTLKQQYRFLPAKYKDCYLIYILTEMSSSTSMVFTRTYDATHLLALMLRNLGLRAIPISGQMTQGRNYPSILEEEEVLLLLDHVTEAKRISLMAAWNVVRGDMYADLLHEIL</sequence>
<comment type="caution">
    <text evidence="5">The sequence shown here is derived from an EMBL/GenBank/DDBJ whole genome shotgun (WGS) entry which is preliminary data.</text>
</comment>
<evidence type="ECO:0000313" key="5">
    <source>
        <dbReference type="EMBL" id="PHT50472.1"/>
    </source>
</evidence>
<evidence type="ECO:0000313" key="6">
    <source>
        <dbReference type="Proteomes" id="UP000224567"/>
    </source>
</evidence>
<protein>
    <submittedName>
        <fullName evidence="5">Uncharacterized protein</fullName>
    </submittedName>
</protein>
<reference evidence="6" key="2">
    <citation type="journal article" date="2017" name="J. Anim. Genet.">
        <title>Multiple reference genome sequences of hot pepper reveal the massive evolution of plant disease resistance genes by retroduplication.</title>
        <authorList>
            <person name="Kim S."/>
            <person name="Park J."/>
            <person name="Yeom S.-I."/>
            <person name="Kim Y.-M."/>
            <person name="Seo E."/>
            <person name="Kim K.-T."/>
            <person name="Kim M.-S."/>
            <person name="Lee J.M."/>
            <person name="Cheong K."/>
            <person name="Shin H.-S."/>
            <person name="Kim S.-B."/>
            <person name="Han K."/>
            <person name="Lee J."/>
            <person name="Park M."/>
            <person name="Lee H.-A."/>
            <person name="Lee H.-Y."/>
            <person name="Lee Y."/>
            <person name="Oh S."/>
            <person name="Lee J.H."/>
            <person name="Choi E."/>
            <person name="Choi E."/>
            <person name="Lee S.E."/>
            <person name="Jeon J."/>
            <person name="Kim H."/>
            <person name="Choi G."/>
            <person name="Song H."/>
            <person name="Lee J."/>
            <person name="Lee S.-C."/>
            <person name="Kwon J.-K."/>
            <person name="Lee H.-Y."/>
            <person name="Koo N."/>
            <person name="Hong Y."/>
            <person name="Kim R.W."/>
            <person name="Kang W.-H."/>
            <person name="Huh J.H."/>
            <person name="Kang B.-C."/>
            <person name="Yang T.-J."/>
            <person name="Lee Y.-H."/>
            <person name="Bennetzen J.L."/>
            <person name="Choi D."/>
        </authorList>
    </citation>
    <scope>NUCLEOTIDE SEQUENCE [LARGE SCALE GENOMIC DNA]</scope>
    <source>
        <strain evidence="6">cv. PBC81</strain>
    </source>
</reference>
<dbReference type="GO" id="GO:0005829">
    <property type="term" value="C:cytosol"/>
    <property type="evidence" value="ECO:0007669"/>
    <property type="project" value="TreeGrafter"/>
</dbReference>
<dbReference type="GO" id="GO:0016787">
    <property type="term" value="F:hydrolase activity"/>
    <property type="evidence" value="ECO:0007669"/>
    <property type="project" value="UniProtKB-KW"/>
</dbReference>
<dbReference type="AlphaFoldDB" id="A0A2G2WZ15"/>
<evidence type="ECO:0000256" key="1">
    <source>
        <dbReference type="ARBA" id="ARBA00022741"/>
    </source>
</evidence>
<reference evidence="5 6" key="1">
    <citation type="journal article" date="2017" name="Genome Biol.">
        <title>New reference genome sequences of hot pepper reveal the massive evolution of plant disease-resistance genes by retroduplication.</title>
        <authorList>
            <person name="Kim S."/>
            <person name="Park J."/>
            <person name="Yeom S.I."/>
            <person name="Kim Y.M."/>
            <person name="Seo E."/>
            <person name="Kim K.T."/>
            <person name="Kim M.S."/>
            <person name="Lee J.M."/>
            <person name="Cheong K."/>
            <person name="Shin H.S."/>
            <person name="Kim S.B."/>
            <person name="Han K."/>
            <person name="Lee J."/>
            <person name="Park M."/>
            <person name="Lee H.A."/>
            <person name="Lee H.Y."/>
            <person name="Lee Y."/>
            <person name="Oh S."/>
            <person name="Lee J.H."/>
            <person name="Choi E."/>
            <person name="Choi E."/>
            <person name="Lee S.E."/>
            <person name="Jeon J."/>
            <person name="Kim H."/>
            <person name="Choi G."/>
            <person name="Song H."/>
            <person name="Lee J."/>
            <person name="Lee S.C."/>
            <person name="Kwon J.K."/>
            <person name="Lee H.Y."/>
            <person name="Koo N."/>
            <person name="Hong Y."/>
            <person name="Kim R.W."/>
            <person name="Kang W.H."/>
            <person name="Huh J.H."/>
            <person name="Kang B.C."/>
            <person name="Yang T.J."/>
            <person name="Lee Y.H."/>
            <person name="Bennetzen J.L."/>
            <person name="Choi D."/>
        </authorList>
    </citation>
    <scope>NUCLEOTIDE SEQUENCE [LARGE SCALE GENOMIC DNA]</scope>
    <source>
        <strain evidence="6">cv. PBC81</strain>
    </source>
</reference>
<evidence type="ECO:0000256" key="4">
    <source>
        <dbReference type="ARBA" id="ARBA00022840"/>
    </source>
</evidence>
<name>A0A2G2WZ15_CAPBA</name>
<dbReference type="Gene3D" id="3.40.50.300">
    <property type="entry name" value="P-loop containing nucleotide triphosphate hydrolases"/>
    <property type="match status" value="1"/>
</dbReference>
<dbReference type="GO" id="GO:0005524">
    <property type="term" value="F:ATP binding"/>
    <property type="evidence" value="ECO:0007669"/>
    <property type="project" value="UniProtKB-KW"/>
</dbReference>
<dbReference type="InterPro" id="IPR027417">
    <property type="entry name" value="P-loop_NTPase"/>
</dbReference>
<keyword evidence="2" id="KW-0378">Hydrolase</keyword>
<dbReference type="OrthoDB" id="10261904at2759"/>
<proteinExistence type="predicted"/>
<keyword evidence="4" id="KW-0067">ATP-binding</keyword>
<dbReference type="STRING" id="33114.A0A2G2WZ15"/>
<dbReference type="EMBL" id="MLFT02000004">
    <property type="protein sequence ID" value="PHT50472.1"/>
    <property type="molecule type" value="Genomic_DNA"/>
</dbReference>
<dbReference type="Proteomes" id="UP000224567">
    <property type="component" value="Unassembled WGS sequence"/>
</dbReference>
<evidence type="ECO:0000256" key="2">
    <source>
        <dbReference type="ARBA" id="ARBA00022801"/>
    </source>
</evidence>
<dbReference type="GO" id="GO:0003724">
    <property type="term" value="F:RNA helicase activity"/>
    <property type="evidence" value="ECO:0007669"/>
    <property type="project" value="TreeGrafter"/>
</dbReference>
<dbReference type="SUPFAM" id="SSF52540">
    <property type="entry name" value="P-loop containing nucleoside triphosphate hydrolases"/>
    <property type="match status" value="1"/>
</dbReference>
<keyword evidence="6" id="KW-1185">Reference proteome</keyword>
<gene>
    <name evidence="5" type="ORF">CQW23_10219</name>
</gene>
<keyword evidence="3" id="KW-0347">Helicase</keyword>
<accession>A0A2G2WZ15</accession>